<dbReference type="Proteomes" id="UP000320766">
    <property type="component" value="Unassembled WGS sequence"/>
</dbReference>
<dbReference type="Gene3D" id="3.90.1150.10">
    <property type="entry name" value="Aspartate Aminotransferase, domain 1"/>
    <property type="match status" value="1"/>
</dbReference>
<organism evidence="9 10">
    <name type="scientific">Candidatus Methanolliviera hydrocarbonicum</name>
    <dbReference type="NCBI Taxonomy" id="2491085"/>
    <lineage>
        <taxon>Archaea</taxon>
        <taxon>Methanobacteriati</taxon>
        <taxon>Methanobacteriota</taxon>
        <taxon>Candidatus Methanoliparia</taxon>
        <taxon>Candidatus Methanoliparales</taxon>
        <taxon>Candidatus Methanollivieraceae</taxon>
        <taxon>Candidatus Methanolliviera</taxon>
    </lineage>
</organism>
<comment type="caution">
    <text evidence="9">The sequence shown here is derived from an EMBL/GenBank/DDBJ whole genome shotgun (WGS) entry which is preliminary data.</text>
</comment>
<dbReference type="PROSITE" id="PS00105">
    <property type="entry name" value="AA_TRANSFER_CLASS_1"/>
    <property type="match status" value="1"/>
</dbReference>
<dbReference type="InterPro" id="IPR015424">
    <property type="entry name" value="PyrdxlP-dep_Trfase"/>
</dbReference>
<comment type="similarity">
    <text evidence="2 7">Belongs to the class-I pyridoxal-phosphate-dependent aminotransferase family.</text>
</comment>
<sequence>MISRNVEKIPPSGIRKFFELVIGADDVISLGVGEPDFVTPWEIRESAIYSLERGYTSYTSNYGLLGLREAISDQVYEKDGTFYDPEREILITCGVSEAYDLAIRTITDPKDEIIVVEPCYVSYQPCITLSGGEPISLPTSMEDGFVPTSEEIDQRITDKTKAIVISYPNNPTGATMNKKRMEEIADIVSEYDLILISDEVYGDLTYNEKHVSFSSLNGMKDRTILLNGFSKAYAMTGWRIGYLAANEEIVDGAVKIHQYSMICAPIISQMAAIEAIVSGEKGKMEMIREYNRRRRMVVKRLNEMELDIFEPKGAFYAFPSIKEYSGSEEFSERLLREKRVAVVPGNAFGECGEGFVRISYAASRETIIEAMDRIGAFLESLKR</sequence>
<dbReference type="CDD" id="cd00609">
    <property type="entry name" value="AAT_like"/>
    <property type="match status" value="1"/>
</dbReference>
<evidence type="ECO:0000256" key="1">
    <source>
        <dbReference type="ARBA" id="ARBA00001933"/>
    </source>
</evidence>
<dbReference type="GO" id="GO:0006520">
    <property type="term" value="P:amino acid metabolic process"/>
    <property type="evidence" value="ECO:0007669"/>
    <property type="project" value="InterPro"/>
</dbReference>
<keyword evidence="5 7" id="KW-0808">Transferase</keyword>
<evidence type="ECO:0000256" key="3">
    <source>
        <dbReference type="ARBA" id="ARBA00011738"/>
    </source>
</evidence>
<evidence type="ECO:0000256" key="5">
    <source>
        <dbReference type="ARBA" id="ARBA00022679"/>
    </source>
</evidence>
<keyword evidence="6" id="KW-0663">Pyridoxal phosphate</keyword>
<dbReference type="SUPFAM" id="SSF53383">
    <property type="entry name" value="PLP-dependent transferases"/>
    <property type="match status" value="1"/>
</dbReference>
<comment type="subunit">
    <text evidence="3">Homodimer.</text>
</comment>
<dbReference type="InterPro" id="IPR015422">
    <property type="entry name" value="PyrdxlP-dep_Trfase_small"/>
</dbReference>
<evidence type="ECO:0000256" key="4">
    <source>
        <dbReference type="ARBA" id="ARBA00022576"/>
    </source>
</evidence>
<dbReference type="GO" id="GO:0008483">
    <property type="term" value="F:transaminase activity"/>
    <property type="evidence" value="ECO:0007669"/>
    <property type="project" value="UniProtKB-KW"/>
</dbReference>
<dbReference type="InterPro" id="IPR004838">
    <property type="entry name" value="NHTrfase_class1_PyrdxlP-BS"/>
</dbReference>
<evidence type="ECO:0000313" key="10">
    <source>
        <dbReference type="Proteomes" id="UP000320766"/>
    </source>
</evidence>
<accession>A0A520KX90</accession>
<dbReference type="PANTHER" id="PTHR46383">
    <property type="entry name" value="ASPARTATE AMINOTRANSFERASE"/>
    <property type="match status" value="1"/>
</dbReference>
<dbReference type="EC" id="2.6.1.-" evidence="7"/>
<dbReference type="FunFam" id="3.40.640.10:FF:000033">
    <property type="entry name" value="Aspartate aminotransferase"/>
    <property type="match status" value="1"/>
</dbReference>
<keyword evidence="4 7" id="KW-0032">Aminotransferase</keyword>
<evidence type="ECO:0000256" key="7">
    <source>
        <dbReference type="RuleBase" id="RU000481"/>
    </source>
</evidence>
<dbReference type="AlphaFoldDB" id="A0A520KX90"/>
<name>A0A520KX90_9EURY</name>
<dbReference type="EMBL" id="RXIL01000067">
    <property type="protein sequence ID" value="RZN69837.1"/>
    <property type="molecule type" value="Genomic_DNA"/>
</dbReference>
<evidence type="ECO:0000256" key="2">
    <source>
        <dbReference type="ARBA" id="ARBA00007441"/>
    </source>
</evidence>
<dbReference type="PANTHER" id="PTHR46383:SF3">
    <property type="entry name" value="ASPARTATE AMINOTRANSFERASE-RELATED"/>
    <property type="match status" value="1"/>
</dbReference>
<dbReference type="InterPro" id="IPR004839">
    <property type="entry name" value="Aminotransferase_I/II_large"/>
</dbReference>
<dbReference type="Gene3D" id="3.40.640.10">
    <property type="entry name" value="Type I PLP-dependent aspartate aminotransferase-like (Major domain)"/>
    <property type="match status" value="1"/>
</dbReference>
<proteinExistence type="inferred from homology"/>
<feature type="domain" description="Aminotransferase class I/classII large" evidence="8">
    <location>
        <begin position="26"/>
        <end position="374"/>
    </location>
</feature>
<protein>
    <recommendedName>
        <fullName evidence="7">Aminotransferase</fullName>
        <ecNumber evidence="7">2.6.1.-</ecNumber>
    </recommendedName>
</protein>
<evidence type="ECO:0000313" key="9">
    <source>
        <dbReference type="EMBL" id="RZN69837.1"/>
    </source>
</evidence>
<comment type="cofactor">
    <cofactor evidence="1 7">
        <name>pyridoxal 5'-phosphate</name>
        <dbReference type="ChEBI" id="CHEBI:597326"/>
    </cofactor>
</comment>
<dbReference type="InterPro" id="IPR015421">
    <property type="entry name" value="PyrdxlP-dep_Trfase_major"/>
</dbReference>
<dbReference type="GO" id="GO:0030170">
    <property type="term" value="F:pyridoxal phosphate binding"/>
    <property type="evidence" value="ECO:0007669"/>
    <property type="project" value="InterPro"/>
</dbReference>
<evidence type="ECO:0000259" key="8">
    <source>
        <dbReference type="Pfam" id="PF00155"/>
    </source>
</evidence>
<dbReference type="Pfam" id="PF00155">
    <property type="entry name" value="Aminotran_1_2"/>
    <property type="match status" value="1"/>
</dbReference>
<dbReference type="InterPro" id="IPR050596">
    <property type="entry name" value="AspAT/PAT-like"/>
</dbReference>
<evidence type="ECO:0000256" key="6">
    <source>
        <dbReference type="ARBA" id="ARBA00022898"/>
    </source>
</evidence>
<reference evidence="9 10" key="1">
    <citation type="journal article" date="2019" name="Nat. Microbiol.">
        <title>Wide diversity of methane and short-chain alkane metabolisms in uncultured archaea.</title>
        <authorList>
            <person name="Borrel G."/>
            <person name="Adam P.S."/>
            <person name="McKay L.J."/>
            <person name="Chen L.X."/>
            <person name="Sierra-Garcia I.N."/>
            <person name="Sieber C.M."/>
            <person name="Letourneur Q."/>
            <person name="Ghozlane A."/>
            <person name="Andersen G.L."/>
            <person name="Li W.J."/>
            <person name="Hallam S.J."/>
            <person name="Muyzer G."/>
            <person name="de Oliveira V.M."/>
            <person name="Inskeep W.P."/>
            <person name="Banfield J.F."/>
            <person name="Gribaldo S."/>
        </authorList>
    </citation>
    <scope>NUCLEOTIDE SEQUENCE [LARGE SCALE GENOMIC DNA]</scope>
    <source>
        <strain evidence="9">NM1b</strain>
    </source>
</reference>
<gene>
    <name evidence="9" type="ORF">EF807_04060</name>
</gene>